<feature type="transmembrane region" description="Helical" evidence="6">
    <location>
        <begin position="285"/>
        <end position="307"/>
    </location>
</feature>
<feature type="compositionally biased region" description="Pro residues" evidence="5">
    <location>
        <begin position="314"/>
        <end position="323"/>
    </location>
</feature>
<feature type="transmembrane region" description="Helical" evidence="6">
    <location>
        <begin position="12"/>
        <end position="28"/>
    </location>
</feature>
<keyword evidence="8" id="KW-1185">Reference proteome</keyword>
<feature type="transmembrane region" description="Helical" evidence="6">
    <location>
        <begin position="254"/>
        <end position="273"/>
    </location>
</feature>
<feature type="transmembrane region" description="Helical" evidence="6">
    <location>
        <begin position="80"/>
        <end position="99"/>
    </location>
</feature>
<dbReference type="PANTHER" id="PTHR37955:SF1">
    <property type="entry name" value="DEP DOMAIN-CONTAINING PROTEIN"/>
    <property type="match status" value="1"/>
</dbReference>
<keyword evidence="4 6" id="KW-0472">Membrane</keyword>
<keyword evidence="2 6" id="KW-0812">Transmembrane</keyword>
<feature type="transmembrane region" description="Helical" evidence="6">
    <location>
        <begin position="162"/>
        <end position="182"/>
    </location>
</feature>
<comment type="caution">
    <text evidence="7">The sequence shown here is derived from an EMBL/GenBank/DDBJ whole genome shotgun (WGS) entry which is preliminary data.</text>
</comment>
<feature type="transmembrane region" description="Helical" evidence="6">
    <location>
        <begin position="105"/>
        <end position="126"/>
    </location>
</feature>
<evidence type="ECO:0000256" key="4">
    <source>
        <dbReference type="ARBA" id="ARBA00023136"/>
    </source>
</evidence>
<dbReference type="GO" id="GO:0046583">
    <property type="term" value="F:monoatomic cation efflux transmembrane transporter activity"/>
    <property type="evidence" value="ECO:0007669"/>
    <property type="project" value="TreeGrafter"/>
</dbReference>
<dbReference type="EMBL" id="BONG01000129">
    <property type="protein sequence ID" value="GIF94858.1"/>
    <property type="molecule type" value="Genomic_DNA"/>
</dbReference>
<protein>
    <submittedName>
        <fullName evidence="7">Dicarboxylate transporter/tellurite-resistance protein TehA</fullName>
    </submittedName>
</protein>
<evidence type="ECO:0000313" key="8">
    <source>
        <dbReference type="Proteomes" id="UP000619293"/>
    </source>
</evidence>
<evidence type="ECO:0000256" key="1">
    <source>
        <dbReference type="ARBA" id="ARBA00004141"/>
    </source>
</evidence>
<reference evidence="7 8" key="1">
    <citation type="submission" date="2021-01" db="EMBL/GenBank/DDBJ databases">
        <title>Whole genome shotgun sequence of Catellatospora chokoriensis NBRC 107358.</title>
        <authorList>
            <person name="Komaki H."/>
            <person name="Tamura T."/>
        </authorList>
    </citation>
    <scope>NUCLEOTIDE SEQUENCE [LARGE SCALE GENOMIC DNA]</scope>
    <source>
        <strain evidence="7 8">NBRC 107358</strain>
    </source>
</reference>
<dbReference type="RefSeq" id="WP_191844602.1">
    <property type="nucleotide sequence ID" value="NZ_BAAALB010000067.1"/>
</dbReference>
<feature type="transmembrane region" description="Helical" evidence="6">
    <location>
        <begin position="138"/>
        <end position="156"/>
    </location>
</feature>
<sequence>MGILSRTPPNFFAAPFGFTGLAGTWLVLSRTANAPRGVSAALYVLAAAVWLVLLVGYLARVTTTRGRLMADLRDPVLSPFVSVIAIVAMQLGVGLHSYAPRTATVVVDVALVVVIGLGGWLTGQWMTGAPDQDKFHPGYLLPTVAGGLVASAAATTVGQPGLGRLCFGIGIVCWLVIGSLMLQRLFFRPPLPTPLVPTMAIEVAPAPVAGLAWFALTPAPDTLAFGLAGYTILMTLAQIRLIPIYLRTPFTPGFWAFTFSYAAVATLAIRWLAVERPPAQQALSWLIALLLTALIGAIAVRSVIALVQRTYFPPPPPPPPPPATTTAPESGHPR</sequence>
<name>A0A8J3NWF6_9ACTN</name>
<dbReference type="InterPro" id="IPR038665">
    <property type="entry name" value="Voltage-dep_anion_channel_sf"/>
</dbReference>
<evidence type="ECO:0000313" key="7">
    <source>
        <dbReference type="EMBL" id="GIF94858.1"/>
    </source>
</evidence>
<feature type="transmembrane region" description="Helical" evidence="6">
    <location>
        <begin position="222"/>
        <end position="242"/>
    </location>
</feature>
<evidence type="ECO:0000256" key="5">
    <source>
        <dbReference type="SAM" id="MobiDB-lite"/>
    </source>
</evidence>
<keyword evidence="3 6" id="KW-1133">Transmembrane helix</keyword>
<dbReference type="Gene3D" id="1.50.10.150">
    <property type="entry name" value="Voltage-dependent anion channel"/>
    <property type="match status" value="1"/>
</dbReference>
<evidence type="ECO:0000256" key="2">
    <source>
        <dbReference type="ARBA" id="ARBA00022692"/>
    </source>
</evidence>
<proteinExistence type="predicted"/>
<gene>
    <name evidence="7" type="ORF">Cch02nite_83020</name>
</gene>
<dbReference type="Proteomes" id="UP000619293">
    <property type="component" value="Unassembled WGS sequence"/>
</dbReference>
<dbReference type="PANTHER" id="PTHR37955">
    <property type="entry name" value="TELLURITE RESISTANCE PROTEIN TEHA"/>
    <property type="match status" value="1"/>
</dbReference>
<feature type="transmembrane region" description="Helical" evidence="6">
    <location>
        <begin position="194"/>
        <end position="216"/>
    </location>
</feature>
<feature type="region of interest" description="Disordered" evidence="5">
    <location>
        <begin position="314"/>
        <end position="334"/>
    </location>
</feature>
<dbReference type="AlphaFoldDB" id="A0A8J3NWF6"/>
<dbReference type="InterPro" id="IPR004695">
    <property type="entry name" value="SLAC1/Mae1/Ssu1/TehA"/>
</dbReference>
<evidence type="ECO:0000256" key="3">
    <source>
        <dbReference type="ARBA" id="ARBA00022989"/>
    </source>
</evidence>
<dbReference type="GO" id="GO:0005886">
    <property type="term" value="C:plasma membrane"/>
    <property type="evidence" value="ECO:0007669"/>
    <property type="project" value="TreeGrafter"/>
</dbReference>
<dbReference type="InterPro" id="IPR052951">
    <property type="entry name" value="Tellurite_res_ion_channel"/>
</dbReference>
<dbReference type="Pfam" id="PF03595">
    <property type="entry name" value="SLAC1"/>
    <property type="match status" value="1"/>
</dbReference>
<organism evidence="7 8">
    <name type="scientific">Catellatospora chokoriensis</name>
    <dbReference type="NCBI Taxonomy" id="310353"/>
    <lineage>
        <taxon>Bacteria</taxon>
        <taxon>Bacillati</taxon>
        <taxon>Actinomycetota</taxon>
        <taxon>Actinomycetes</taxon>
        <taxon>Micromonosporales</taxon>
        <taxon>Micromonosporaceae</taxon>
        <taxon>Catellatospora</taxon>
    </lineage>
</organism>
<evidence type="ECO:0000256" key="6">
    <source>
        <dbReference type="SAM" id="Phobius"/>
    </source>
</evidence>
<comment type="subcellular location">
    <subcellularLocation>
        <location evidence="1">Membrane</location>
        <topology evidence="1">Multi-pass membrane protein</topology>
    </subcellularLocation>
</comment>
<accession>A0A8J3NWF6</accession>
<feature type="transmembrane region" description="Helical" evidence="6">
    <location>
        <begin position="40"/>
        <end position="59"/>
    </location>
</feature>